<dbReference type="EMBL" id="JALHLE010000030">
    <property type="protein sequence ID" value="MCJ2180252.1"/>
    <property type="molecule type" value="Genomic_DNA"/>
</dbReference>
<proteinExistence type="predicted"/>
<name>A0ABT0B591_9SPHN</name>
<accession>A0ABT0B591</accession>
<dbReference type="Proteomes" id="UP001162880">
    <property type="component" value="Unassembled WGS sequence"/>
</dbReference>
<protein>
    <submittedName>
        <fullName evidence="4">TetR/AcrR family transcriptional regulator</fullName>
    </submittedName>
</protein>
<keyword evidence="5" id="KW-1185">Reference proteome</keyword>
<dbReference type="RefSeq" id="WP_243995685.1">
    <property type="nucleotide sequence ID" value="NZ_JALHLE010000030.1"/>
</dbReference>
<dbReference type="PROSITE" id="PS50977">
    <property type="entry name" value="HTH_TETR_2"/>
    <property type="match status" value="1"/>
</dbReference>
<gene>
    <name evidence="4" type="ORF">MTR64_16895</name>
</gene>
<reference evidence="4" key="1">
    <citation type="submission" date="2022-03" db="EMBL/GenBank/DDBJ databases">
        <title>Identification of a novel bacterium isolated from mangrove sediments.</title>
        <authorList>
            <person name="Pan X."/>
        </authorList>
    </citation>
    <scope>NUCLEOTIDE SEQUENCE</scope>
    <source>
        <strain evidence="4">B2580</strain>
    </source>
</reference>
<evidence type="ECO:0000313" key="4">
    <source>
        <dbReference type="EMBL" id="MCJ2180252.1"/>
    </source>
</evidence>
<dbReference type="Gene3D" id="1.10.357.10">
    <property type="entry name" value="Tetracycline Repressor, domain 2"/>
    <property type="match status" value="1"/>
</dbReference>
<dbReference type="InterPro" id="IPR009057">
    <property type="entry name" value="Homeodomain-like_sf"/>
</dbReference>
<feature type="DNA-binding region" description="H-T-H motif" evidence="2">
    <location>
        <begin position="21"/>
        <end position="40"/>
    </location>
</feature>
<comment type="caution">
    <text evidence="4">The sequence shown here is derived from an EMBL/GenBank/DDBJ whole genome shotgun (WGS) entry which is preliminary data.</text>
</comment>
<dbReference type="Pfam" id="PF00440">
    <property type="entry name" value="TetR_N"/>
    <property type="match status" value="1"/>
</dbReference>
<organism evidence="4 5">
    <name type="scientific">Novosphingobium album</name>
    <name type="common">ex Hu et al. 2023</name>
    <dbReference type="NCBI Taxonomy" id="2930093"/>
    <lineage>
        <taxon>Bacteria</taxon>
        <taxon>Pseudomonadati</taxon>
        <taxon>Pseudomonadota</taxon>
        <taxon>Alphaproteobacteria</taxon>
        <taxon>Sphingomonadales</taxon>
        <taxon>Sphingomonadaceae</taxon>
        <taxon>Novosphingobium</taxon>
    </lineage>
</organism>
<feature type="domain" description="HTH tetR-type" evidence="3">
    <location>
        <begin position="1"/>
        <end position="58"/>
    </location>
</feature>
<evidence type="ECO:0000313" key="5">
    <source>
        <dbReference type="Proteomes" id="UP001162880"/>
    </source>
</evidence>
<evidence type="ECO:0000256" key="1">
    <source>
        <dbReference type="ARBA" id="ARBA00023125"/>
    </source>
</evidence>
<dbReference type="InterPro" id="IPR001647">
    <property type="entry name" value="HTH_TetR"/>
</dbReference>
<dbReference type="SUPFAM" id="SSF46689">
    <property type="entry name" value="Homeodomain-like"/>
    <property type="match status" value="1"/>
</dbReference>
<evidence type="ECO:0000256" key="2">
    <source>
        <dbReference type="PROSITE-ProRule" id="PRU00335"/>
    </source>
</evidence>
<sequence length="181" mass="20184">MAALQDAVLELLEQKPFEQITIKEITSLAGVSYPTFFRRCAGKAELLNTIATDEVRKLLSLGQHAIAEYDEAASSIAMFTYVNSRRKLWKTLLTGGAKAAIRDEFMRISLSIAATRKYPETKLPIDLAVPLVTGGIIEILTWWLNQPEDCPAERASQFYDELVVAPVMARNDSSYRSDQPS</sequence>
<evidence type="ECO:0000259" key="3">
    <source>
        <dbReference type="PROSITE" id="PS50977"/>
    </source>
</evidence>
<keyword evidence="1 2" id="KW-0238">DNA-binding</keyword>